<feature type="chain" id="PRO_5046198312" description="Nuclear transport factor 2 family protein" evidence="1">
    <location>
        <begin position="23"/>
        <end position="154"/>
    </location>
</feature>
<name>A0ABU8I279_9SPHI</name>
<evidence type="ECO:0008006" key="4">
    <source>
        <dbReference type="Google" id="ProtNLM"/>
    </source>
</evidence>
<evidence type="ECO:0000256" key="1">
    <source>
        <dbReference type="SAM" id="SignalP"/>
    </source>
</evidence>
<proteinExistence type="predicted"/>
<dbReference type="EMBL" id="JAYLLN010000004">
    <property type="protein sequence ID" value="MEI5983829.1"/>
    <property type="molecule type" value="Genomic_DNA"/>
</dbReference>
<reference evidence="2 3" key="1">
    <citation type="submission" date="2024-01" db="EMBL/GenBank/DDBJ databases">
        <title>Sphingobacterium tenebrionis sp. nov., a novel endophyte isolated from tenebrio molitor intestines.</title>
        <authorList>
            <person name="Zhang C."/>
        </authorList>
    </citation>
    <scope>NUCLEOTIDE SEQUENCE [LARGE SCALE GENOMIC DNA]</scope>
    <source>
        <strain evidence="2 3">PU5-4</strain>
    </source>
</reference>
<comment type="caution">
    <text evidence="2">The sequence shown here is derived from an EMBL/GenBank/DDBJ whole genome shotgun (WGS) entry which is preliminary data.</text>
</comment>
<sequence>MKLKIITLFFSMMLLLSANLYAQLDTLNIFKQTDHIVELILKKDTKKLASLSSNTIYCSLCFKFEDSQPRNYLISKQTFFNKHFSDIFQKDLLDRLERKEKILFAEYSDHADYIVWYTIYRKDELTEGHEGGQFGIWFKKGKNGLLFSGVETIP</sequence>
<evidence type="ECO:0000313" key="3">
    <source>
        <dbReference type="Proteomes" id="UP001363035"/>
    </source>
</evidence>
<dbReference type="RefSeq" id="WP_134776755.1">
    <property type="nucleotide sequence ID" value="NZ_JAYLLN010000004.1"/>
</dbReference>
<keyword evidence="3" id="KW-1185">Reference proteome</keyword>
<feature type="signal peptide" evidence="1">
    <location>
        <begin position="1"/>
        <end position="22"/>
    </location>
</feature>
<gene>
    <name evidence="2" type="ORF">VJ786_02815</name>
</gene>
<protein>
    <recommendedName>
        <fullName evidence="4">Nuclear transport factor 2 family protein</fullName>
    </recommendedName>
</protein>
<keyword evidence="1" id="KW-0732">Signal</keyword>
<evidence type="ECO:0000313" key="2">
    <source>
        <dbReference type="EMBL" id="MEI5983829.1"/>
    </source>
</evidence>
<organism evidence="2 3">
    <name type="scientific">Sphingobacterium tenebrionis</name>
    <dbReference type="NCBI Taxonomy" id="3111775"/>
    <lineage>
        <taxon>Bacteria</taxon>
        <taxon>Pseudomonadati</taxon>
        <taxon>Bacteroidota</taxon>
        <taxon>Sphingobacteriia</taxon>
        <taxon>Sphingobacteriales</taxon>
        <taxon>Sphingobacteriaceae</taxon>
        <taxon>Sphingobacterium</taxon>
    </lineage>
</organism>
<dbReference type="Proteomes" id="UP001363035">
    <property type="component" value="Unassembled WGS sequence"/>
</dbReference>
<accession>A0ABU8I279</accession>